<dbReference type="PANTHER" id="PTHR30093">
    <property type="entry name" value="GENERAL SECRETION PATHWAY PROTEIN G"/>
    <property type="match status" value="1"/>
</dbReference>
<keyword evidence="2" id="KW-1133">Transmembrane helix</keyword>
<dbReference type="Proteomes" id="UP000267841">
    <property type="component" value="Unassembled WGS sequence"/>
</dbReference>
<evidence type="ECO:0000256" key="1">
    <source>
        <dbReference type="ARBA" id="ARBA00022481"/>
    </source>
</evidence>
<feature type="transmembrane region" description="Helical" evidence="2">
    <location>
        <begin position="6"/>
        <end position="28"/>
    </location>
</feature>
<dbReference type="InterPro" id="IPR000983">
    <property type="entry name" value="Bac_GSPG_pilin"/>
</dbReference>
<gene>
    <name evidence="3" type="ORF">BCF55_1277</name>
</gene>
<reference evidence="3 4" key="1">
    <citation type="submission" date="2018-10" db="EMBL/GenBank/DDBJ databases">
        <title>Genomic Encyclopedia of Archaeal and Bacterial Type Strains, Phase II (KMG-II): from individual species to whole genera.</title>
        <authorList>
            <person name="Goeker M."/>
        </authorList>
    </citation>
    <scope>NUCLEOTIDE SEQUENCE [LARGE SCALE GENOMIC DNA]</scope>
    <source>
        <strain evidence="3 4">DSM 16510</strain>
    </source>
</reference>
<keyword evidence="4" id="KW-1185">Reference proteome</keyword>
<dbReference type="GO" id="GO:0015628">
    <property type="term" value="P:protein secretion by the type II secretion system"/>
    <property type="evidence" value="ECO:0007669"/>
    <property type="project" value="InterPro"/>
</dbReference>
<keyword evidence="1" id="KW-0488">Methylation</keyword>
<sequence>MRKGFTLIEILVVFAILGIIVSIAIPAYTRYVTKAYRGTVISDVKNAVLAVEAFLSDYKTVPTNFSCPASGFGPSVCSLTDGTNTMQNVVSVSKNVQLSYEKLASCAGTGGEVYKIHGVHALLPNWGFCFDACLGEYFETDGSGCP</sequence>
<evidence type="ECO:0000256" key="2">
    <source>
        <dbReference type="SAM" id="Phobius"/>
    </source>
</evidence>
<dbReference type="InterPro" id="IPR012902">
    <property type="entry name" value="N_methyl_site"/>
</dbReference>
<name>A0A497XQ16_9AQUI</name>
<dbReference type="RefSeq" id="WP_121011629.1">
    <property type="nucleotide sequence ID" value="NZ_RCCJ01000001.1"/>
</dbReference>
<dbReference type="PROSITE" id="PS00409">
    <property type="entry name" value="PROKAR_NTER_METHYL"/>
    <property type="match status" value="1"/>
</dbReference>
<dbReference type="OrthoDB" id="14230at2"/>
<dbReference type="GO" id="GO:0015627">
    <property type="term" value="C:type II protein secretion system complex"/>
    <property type="evidence" value="ECO:0007669"/>
    <property type="project" value="InterPro"/>
</dbReference>
<organism evidence="3 4">
    <name type="scientific">Hydrogenivirga caldilitoris</name>
    <dbReference type="NCBI Taxonomy" id="246264"/>
    <lineage>
        <taxon>Bacteria</taxon>
        <taxon>Pseudomonadati</taxon>
        <taxon>Aquificota</taxon>
        <taxon>Aquificia</taxon>
        <taxon>Aquificales</taxon>
        <taxon>Aquificaceae</taxon>
        <taxon>Hydrogenivirga</taxon>
    </lineage>
</organism>
<keyword evidence="2" id="KW-0472">Membrane</keyword>
<comment type="caution">
    <text evidence="3">The sequence shown here is derived from an EMBL/GenBank/DDBJ whole genome shotgun (WGS) entry which is preliminary data.</text>
</comment>
<dbReference type="EMBL" id="RCCJ01000001">
    <property type="protein sequence ID" value="RLJ70988.1"/>
    <property type="molecule type" value="Genomic_DNA"/>
</dbReference>
<dbReference type="AlphaFoldDB" id="A0A497XQ16"/>
<dbReference type="SUPFAM" id="SSF54523">
    <property type="entry name" value="Pili subunits"/>
    <property type="match status" value="1"/>
</dbReference>
<proteinExistence type="predicted"/>
<dbReference type="NCBIfam" id="TIGR02532">
    <property type="entry name" value="IV_pilin_GFxxxE"/>
    <property type="match status" value="1"/>
</dbReference>
<dbReference type="Gene3D" id="3.30.700.10">
    <property type="entry name" value="Glycoprotein, Type 4 Pilin"/>
    <property type="match status" value="1"/>
</dbReference>
<accession>A0A497XQ16</accession>
<protein>
    <submittedName>
        <fullName evidence="3">Prepilin-type N-terminal cleavage/methylation domain-containing protein</fullName>
    </submittedName>
</protein>
<evidence type="ECO:0000313" key="3">
    <source>
        <dbReference type="EMBL" id="RLJ70988.1"/>
    </source>
</evidence>
<dbReference type="InterPro" id="IPR045584">
    <property type="entry name" value="Pilin-like"/>
</dbReference>
<keyword evidence="2" id="KW-0812">Transmembrane</keyword>
<dbReference type="Pfam" id="PF07963">
    <property type="entry name" value="N_methyl"/>
    <property type="match status" value="1"/>
</dbReference>
<dbReference type="PRINTS" id="PR00813">
    <property type="entry name" value="BCTERIALGSPG"/>
</dbReference>
<evidence type="ECO:0000313" key="4">
    <source>
        <dbReference type="Proteomes" id="UP000267841"/>
    </source>
</evidence>